<gene>
    <name evidence="3" type="ORF">SAMN06265171_104295</name>
</gene>
<feature type="region of interest" description="Disordered" evidence="1">
    <location>
        <begin position="48"/>
        <end position="68"/>
    </location>
</feature>
<accession>A0A521D6N4</accession>
<evidence type="ECO:0000313" key="4">
    <source>
        <dbReference type="Proteomes" id="UP000316916"/>
    </source>
</evidence>
<dbReference type="Proteomes" id="UP000316916">
    <property type="component" value="Unassembled WGS sequence"/>
</dbReference>
<feature type="compositionally biased region" description="Low complexity" evidence="1">
    <location>
        <begin position="48"/>
        <end position="59"/>
    </location>
</feature>
<keyword evidence="2" id="KW-0732">Signal</keyword>
<dbReference type="EMBL" id="FXTC01000004">
    <property type="protein sequence ID" value="SMO67349.1"/>
    <property type="molecule type" value="Genomic_DNA"/>
</dbReference>
<reference evidence="3 4" key="1">
    <citation type="submission" date="2017-05" db="EMBL/GenBank/DDBJ databases">
        <authorList>
            <person name="Varghese N."/>
            <person name="Submissions S."/>
        </authorList>
    </citation>
    <scope>NUCLEOTIDE SEQUENCE [LARGE SCALE GENOMIC DNA]</scope>
    <source>
        <strain evidence="3 4">DSM 29371</strain>
    </source>
</reference>
<organism evidence="3 4">
    <name type="scientific">Chryseobacterium rhizoplanae</name>
    <dbReference type="NCBI Taxonomy" id="1609531"/>
    <lineage>
        <taxon>Bacteria</taxon>
        <taxon>Pseudomonadati</taxon>
        <taxon>Bacteroidota</taxon>
        <taxon>Flavobacteriia</taxon>
        <taxon>Flavobacteriales</taxon>
        <taxon>Weeksellaceae</taxon>
        <taxon>Chryseobacterium group</taxon>
        <taxon>Chryseobacterium</taxon>
    </lineage>
</organism>
<evidence type="ECO:0000256" key="1">
    <source>
        <dbReference type="SAM" id="MobiDB-lite"/>
    </source>
</evidence>
<feature type="chain" id="PRO_5021728730" evidence="2">
    <location>
        <begin position="19"/>
        <end position="258"/>
    </location>
</feature>
<evidence type="ECO:0000313" key="3">
    <source>
        <dbReference type="EMBL" id="SMO67349.1"/>
    </source>
</evidence>
<dbReference type="RefSeq" id="WP_142718141.1">
    <property type="nucleotide sequence ID" value="NZ_FXTC01000004.1"/>
</dbReference>
<proteinExistence type="predicted"/>
<feature type="signal peptide" evidence="2">
    <location>
        <begin position="1"/>
        <end position="18"/>
    </location>
</feature>
<name>A0A521D6N4_9FLAO</name>
<keyword evidence="4" id="KW-1185">Reference proteome</keyword>
<sequence>MKKLLLPIVLLASLNLYSQVGIKTTTPQKTLHVNGSLQVVNEVNVGGDATTAGSSGTSGQILTSQGPGSAPAWQTLNTVSGSVNGAKYVQGLGEATATAGQTIDVPGVTLTVVVPAGRTQTLLFTILGYALDISTGITSQGVFSLVQDGTKISSAYVSKAGIFPNNAQSNLSVTVNIPSLNNNFTFPIARTLGGLVNMPVPVTFLKSVILTEGTYVFKVQYSAWAGTAKVNVNPDTFAGYNQDKECMLTKMQVLIYNN</sequence>
<evidence type="ECO:0000256" key="2">
    <source>
        <dbReference type="SAM" id="SignalP"/>
    </source>
</evidence>
<protein>
    <submittedName>
        <fullName evidence="3">Uncharacterized protein</fullName>
    </submittedName>
</protein>
<dbReference type="AlphaFoldDB" id="A0A521D6N4"/>